<dbReference type="Proteomes" id="UP000677228">
    <property type="component" value="Unassembled WGS sequence"/>
</dbReference>
<protein>
    <submittedName>
        <fullName evidence="2">Uncharacterized protein</fullName>
    </submittedName>
</protein>
<sequence length="62" mass="6879">LFCNAQAKVSQLQELNPNADVTELISAICSDSAWLQELTLTRTPGVYLDPDEFQITVICTSY</sequence>
<dbReference type="EMBL" id="CAJOBA010102001">
    <property type="protein sequence ID" value="CAF4523339.1"/>
    <property type="molecule type" value="Genomic_DNA"/>
</dbReference>
<proteinExistence type="predicted"/>
<dbReference type="EMBL" id="CAJNOK010070940">
    <property type="protein sequence ID" value="CAF1662859.1"/>
    <property type="molecule type" value="Genomic_DNA"/>
</dbReference>
<comment type="caution">
    <text evidence="2">The sequence shown here is derived from an EMBL/GenBank/DDBJ whole genome shotgun (WGS) entry which is preliminary data.</text>
</comment>
<organism evidence="2 3">
    <name type="scientific">Didymodactylos carnosus</name>
    <dbReference type="NCBI Taxonomy" id="1234261"/>
    <lineage>
        <taxon>Eukaryota</taxon>
        <taxon>Metazoa</taxon>
        <taxon>Spiralia</taxon>
        <taxon>Gnathifera</taxon>
        <taxon>Rotifera</taxon>
        <taxon>Eurotatoria</taxon>
        <taxon>Bdelloidea</taxon>
        <taxon>Philodinida</taxon>
        <taxon>Philodinidae</taxon>
        <taxon>Didymodactylos</taxon>
    </lineage>
</organism>
<name>A0A8S2XVG2_9BILA</name>
<evidence type="ECO:0000313" key="1">
    <source>
        <dbReference type="EMBL" id="CAF1662859.1"/>
    </source>
</evidence>
<dbReference type="Proteomes" id="UP000682733">
    <property type="component" value="Unassembled WGS sequence"/>
</dbReference>
<evidence type="ECO:0000313" key="2">
    <source>
        <dbReference type="EMBL" id="CAF4523339.1"/>
    </source>
</evidence>
<accession>A0A8S2XVG2</accession>
<gene>
    <name evidence="1" type="ORF">OVA965_LOCUS45366</name>
    <name evidence="2" type="ORF">TMI583_LOCUS48805</name>
</gene>
<evidence type="ECO:0000313" key="3">
    <source>
        <dbReference type="Proteomes" id="UP000682733"/>
    </source>
</evidence>
<dbReference type="AlphaFoldDB" id="A0A8S2XVG2"/>
<feature type="non-terminal residue" evidence="2">
    <location>
        <position position="1"/>
    </location>
</feature>
<reference evidence="2" key="1">
    <citation type="submission" date="2021-02" db="EMBL/GenBank/DDBJ databases">
        <authorList>
            <person name="Nowell W R."/>
        </authorList>
    </citation>
    <scope>NUCLEOTIDE SEQUENCE</scope>
</reference>